<dbReference type="FunFam" id="3.40.1390.30:FF:000001">
    <property type="entry name" value="GTP cyclohydrolase 1 type 2"/>
    <property type="match status" value="1"/>
</dbReference>
<evidence type="ECO:0000256" key="1">
    <source>
        <dbReference type="ARBA" id="ARBA00006964"/>
    </source>
</evidence>
<comment type="similarity">
    <text evidence="1">Belongs to the GTP cyclohydrolase I type 2/NIF3 family.</text>
</comment>
<evidence type="ECO:0000256" key="2">
    <source>
        <dbReference type="ARBA" id="ARBA00022112"/>
    </source>
</evidence>
<feature type="binding site" evidence="4">
    <location>
        <position position="103"/>
    </location>
    <ligand>
        <name>a divalent metal cation</name>
        <dbReference type="ChEBI" id="CHEBI:60240"/>
        <label>1</label>
    </ligand>
</feature>
<dbReference type="GO" id="GO:0005737">
    <property type="term" value="C:cytoplasm"/>
    <property type="evidence" value="ECO:0007669"/>
    <property type="project" value="TreeGrafter"/>
</dbReference>
<feature type="binding site" evidence="4">
    <location>
        <position position="220"/>
    </location>
    <ligand>
        <name>a divalent metal cation</name>
        <dbReference type="ChEBI" id="CHEBI:60240"/>
        <label>1</label>
    </ligand>
</feature>
<feature type="binding site" evidence="4">
    <location>
        <position position="224"/>
    </location>
    <ligand>
        <name>a divalent metal cation</name>
        <dbReference type="ChEBI" id="CHEBI:60240"/>
        <label>1</label>
    </ligand>
</feature>
<sequence>MKCNQLIEFLEQIAPLSMAEAWDNVGLLVGTRTREIKRVYIALDATDEVIEAAISNQADLLLTHHPLIFNPIKSMTGDDFIGRRIIKLIKADMIYYAMHTNFDVSVMADLAAEYLKLTNLEILEKTDETHGIGKVGCLPNEMTVNDLCQYVKEVFTIESVKVFGDCNAKIKRVAVLPGSGKSYIQNTIQSQADVMITGDIGHHEGIDAVAQGLIIIDAGHYGIEHIFVKYMQDYFNSRIDEIEVFAEEISSPFRIL</sequence>
<gene>
    <name evidence="5" type="ORF">C8E03_102347</name>
    <name evidence="6" type="ORF">CG710_003640</name>
</gene>
<feature type="binding site" evidence="4">
    <location>
        <position position="65"/>
    </location>
    <ligand>
        <name>a divalent metal cation</name>
        <dbReference type="ChEBI" id="CHEBI:60240"/>
        <label>1</label>
    </ligand>
</feature>
<proteinExistence type="inferred from homology"/>
<evidence type="ECO:0000313" key="8">
    <source>
        <dbReference type="Proteomes" id="UP000247523"/>
    </source>
</evidence>
<dbReference type="PANTHER" id="PTHR13799:SF14">
    <property type="entry name" value="GTP CYCLOHYDROLASE 1 TYPE 2 HOMOLOG"/>
    <property type="match status" value="1"/>
</dbReference>
<evidence type="ECO:0000313" key="7">
    <source>
        <dbReference type="Proteomes" id="UP000216411"/>
    </source>
</evidence>
<dbReference type="InterPro" id="IPR002678">
    <property type="entry name" value="DUF34/NIF3"/>
</dbReference>
<keyword evidence="3 4" id="KW-0479">Metal-binding</keyword>
<dbReference type="EMBL" id="QICS01000002">
    <property type="protein sequence ID" value="PXV93578.1"/>
    <property type="molecule type" value="Genomic_DNA"/>
</dbReference>
<dbReference type="Gene3D" id="3.40.1390.30">
    <property type="entry name" value="NIF3 (NGG1p interacting factor 3)-like"/>
    <property type="match status" value="2"/>
</dbReference>
<comment type="caution">
    <text evidence="5">The sequence shown here is derived from an EMBL/GenBank/DDBJ whole genome shotgun (WGS) entry which is preliminary data.</text>
</comment>
<evidence type="ECO:0000313" key="6">
    <source>
        <dbReference type="EMBL" id="RDY32535.1"/>
    </source>
</evidence>
<dbReference type="PANTHER" id="PTHR13799">
    <property type="entry name" value="NGG1 INTERACTING FACTOR 3"/>
    <property type="match status" value="1"/>
</dbReference>
<dbReference type="OrthoDB" id="9792792at2"/>
<feature type="binding site" evidence="4">
    <location>
        <position position="64"/>
    </location>
    <ligand>
        <name>a divalent metal cation</name>
        <dbReference type="ChEBI" id="CHEBI:60240"/>
        <label>2</label>
    </ligand>
</feature>
<reference evidence="5 8" key="2">
    <citation type="submission" date="2018-05" db="EMBL/GenBank/DDBJ databases">
        <title>Genomic Encyclopedia of Type Strains, Phase IV (KMG-IV): sequencing the most valuable type-strain genomes for metagenomic binning, comparative biology and taxonomic classification.</title>
        <authorList>
            <person name="Goeker M."/>
        </authorList>
    </citation>
    <scope>NUCLEOTIDE SEQUENCE [LARGE SCALE GENOMIC DNA]</scope>
    <source>
        <strain evidence="5 8">DSM 28816</strain>
    </source>
</reference>
<dbReference type="GO" id="GO:0046872">
    <property type="term" value="F:metal ion binding"/>
    <property type="evidence" value="ECO:0007669"/>
    <property type="project" value="UniProtKB-KW"/>
</dbReference>
<dbReference type="EMBL" id="NOKA02000003">
    <property type="protein sequence ID" value="RDY32535.1"/>
    <property type="molecule type" value="Genomic_DNA"/>
</dbReference>
<evidence type="ECO:0000313" key="5">
    <source>
        <dbReference type="EMBL" id="PXV93578.1"/>
    </source>
</evidence>
<evidence type="ECO:0000256" key="3">
    <source>
        <dbReference type="ARBA" id="ARBA00022723"/>
    </source>
</evidence>
<accession>A0A255I5A5</accession>
<name>A0A255I5A5_9FIRM</name>
<dbReference type="Proteomes" id="UP000247523">
    <property type="component" value="Unassembled WGS sequence"/>
</dbReference>
<dbReference type="InterPro" id="IPR036069">
    <property type="entry name" value="DUF34/NIF3_sf"/>
</dbReference>
<dbReference type="AlphaFoldDB" id="A0A255I5A5"/>
<dbReference type="Proteomes" id="UP000216411">
    <property type="component" value="Unassembled WGS sequence"/>
</dbReference>
<dbReference type="NCBIfam" id="TIGR00486">
    <property type="entry name" value="YbgI_SA1388"/>
    <property type="match status" value="1"/>
</dbReference>
<organism evidence="5 8">
    <name type="scientific">Lachnotalea glycerini</name>
    <dbReference type="NCBI Taxonomy" id="1763509"/>
    <lineage>
        <taxon>Bacteria</taxon>
        <taxon>Bacillati</taxon>
        <taxon>Bacillota</taxon>
        <taxon>Clostridia</taxon>
        <taxon>Lachnospirales</taxon>
        <taxon>Lachnospiraceae</taxon>
        <taxon>Lachnotalea</taxon>
    </lineage>
</organism>
<dbReference type="RefSeq" id="WP_094379565.1">
    <property type="nucleotide sequence ID" value="NZ_NOKA02000003.1"/>
</dbReference>
<dbReference type="Pfam" id="PF01784">
    <property type="entry name" value="DUF34_NIF3"/>
    <property type="match status" value="1"/>
</dbReference>
<dbReference type="SUPFAM" id="SSF102705">
    <property type="entry name" value="NIF3 (NGG1p interacting factor 3)-like"/>
    <property type="match status" value="1"/>
</dbReference>
<reference evidence="6 7" key="1">
    <citation type="journal article" date="2017" name="Genome Announc.">
        <title>Draft Genome Sequence of a Sporulating and Motile Strain of Lachnotalea glycerini Isolated from Water in Quebec City, Canada.</title>
        <authorList>
            <person name="Maheux A.F."/>
            <person name="Boudreau D.K."/>
            <person name="Berube E."/>
            <person name="Boissinot M."/>
            <person name="Raymond F."/>
            <person name="Brodeur S."/>
            <person name="Corbeil J."/>
            <person name="Isabel S."/>
            <person name="Omar R.F."/>
            <person name="Bergeron M.G."/>
        </authorList>
    </citation>
    <scope>NUCLEOTIDE SEQUENCE [LARGE SCALE GENOMIC DNA]</scope>
    <source>
        <strain evidence="6 7">CCRI-19302</strain>
    </source>
</reference>
<reference evidence="6" key="3">
    <citation type="submission" date="2018-07" db="EMBL/GenBank/DDBJ databases">
        <authorList>
            <person name="Quirk P.G."/>
            <person name="Krulwich T.A."/>
        </authorList>
    </citation>
    <scope>NUCLEOTIDE SEQUENCE</scope>
    <source>
        <strain evidence="6">CCRI-19302</strain>
    </source>
</reference>
<evidence type="ECO:0000256" key="4">
    <source>
        <dbReference type="PIRSR" id="PIRSR602678-1"/>
    </source>
</evidence>
<protein>
    <recommendedName>
        <fullName evidence="2">GTP cyclohydrolase 1 type 2 homolog</fullName>
    </recommendedName>
</protein>
<keyword evidence="7" id="KW-1185">Reference proteome</keyword>